<dbReference type="EMBL" id="GBEZ01010065">
    <property type="protein sequence ID" value="JAC75577.1"/>
    <property type="molecule type" value="Transcribed_RNA"/>
</dbReference>
<sequence length="71" mass="7512">CCLPSRPFRLHLRAGRGHAGRPLSDARTSGRAAAPANRTVSAGAQEYSNEEAAERATSGSHVVRQAKRKAS</sequence>
<protein>
    <submittedName>
        <fullName evidence="2">Uncharacterized protein</fullName>
    </submittedName>
</protein>
<proteinExistence type="predicted"/>
<organism evidence="2">
    <name type="scientific">Tetraselmis sp. GSL018</name>
    <dbReference type="NCBI Taxonomy" id="582737"/>
    <lineage>
        <taxon>Eukaryota</taxon>
        <taxon>Viridiplantae</taxon>
        <taxon>Chlorophyta</taxon>
        <taxon>core chlorophytes</taxon>
        <taxon>Chlorodendrophyceae</taxon>
        <taxon>Chlorodendrales</taxon>
        <taxon>Chlorodendraceae</taxon>
        <taxon>Tetraselmis</taxon>
    </lineage>
</organism>
<gene>
    <name evidence="2" type="ORF">TSPGSL018_22707</name>
</gene>
<accession>A0A061RRS1</accession>
<evidence type="ECO:0000256" key="1">
    <source>
        <dbReference type="SAM" id="MobiDB-lite"/>
    </source>
</evidence>
<feature type="non-terminal residue" evidence="2">
    <location>
        <position position="71"/>
    </location>
</feature>
<evidence type="ECO:0000313" key="2">
    <source>
        <dbReference type="EMBL" id="JAC75577.1"/>
    </source>
</evidence>
<name>A0A061RRS1_9CHLO</name>
<feature type="region of interest" description="Disordered" evidence="1">
    <location>
        <begin position="13"/>
        <end position="71"/>
    </location>
</feature>
<reference evidence="2" key="1">
    <citation type="submission" date="2014-05" db="EMBL/GenBank/DDBJ databases">
        <title>The transcriptome of the halophilic microalga Tetraselmis sp. GSL018 isolated from the Great Salt Lake, Utah.</title>
        <authorList>
            <person name="Jinkerson R.E."/>
            <person name="D'Adamo S."/>
            <person name="Posewitz M.C."/>
        </authorList>
    </citation>
    <scope>NUCLEOTIDE SEQUENCE</scope>
    <source>
        <strain evidence="2">GSL018</strain>
    </source>
</reference>
<dbReference type="AlphaFoldDB" id="A0A061RRS1"/>
<feature type="non-terminal residue" evidence="2">
    <location>
        <position position="1"/>
    </location>
</feature>